<evidence type="ECO:0000259" key="2">
    <source>
        <dbReference type="Pfam" id="PF03779"/>
    </source>
</evidence>
<keyword evidence="4" id="KW-1185">Reference proteome</keyword>
<dbReference type="AlphaFoldDB" id="A0A1B1US50"/>
<dbReference type="KEGG" id="bic:LMTR13_12805"/>
<name>A0A1B1US50_9BRAD</name>
<feature type="transmembrane region" description="Helical" evidence="1">
    <location>
        <begin position="27"/>
        <end position="45"/>
    </location>
</feature>
<feature type="transmembrane region" description="Helical" evidence="1">
    <location>
        <begin position="52"/>
        <end position="68"/>
    </location>
</feature>
<dbReference type="Proteomes" id="UP000092839">
    <property type="component" value="Chromosome"/>
</dbReference>
<reference evidence="3 4" key="1">
    <citation type="submission" date="2016-07" db="EMBL/GenBank/DDBJ databases">
        <title>Complete genome sequence of Bradyrhizobium icense LMTR 13T, a potential inoculant strain isolated from lima bean (Phaseolus lunatus) in Peru.</title>
        <authorList>
            <person name="Ormeno-Orrillo E."/>
            <person name="Duran D."/>
            <person name="Rogel M.A."/>
            <person name="Rey L."/>
            <person name="Imperial J."/>
            <person name="Ruiz-Argueso T."/>
            <person name="Martinez-Romero E."/>
        </authorList>
    </citation>
    <scope>NUCLEOTIDE SEQUENCE [LARGE SCALE GENOMIC DNA]</scope>
    <source>
        <strain evidence="3 4">LMTR 13</strain>
    </source>
</reference>
<dbReference type="Pfam" id="PF03779">
    <property type="entry name" value="SPW"/>
    <property type="match status" value="1"/>
</dbReference>
<accession>A0A1B1US50</accession>
<dbReference type="InterPro" id="IPR005530">
    <property type="entry name" value="SPW"/>
</dbReference>
<feature type="transmembrane region" description="Helical" evidence="1">
    <location>
        <begin position="74"/>
        <end position="95"/>
    </location>
</feature>
<sequence length="107" mass="11332">MLVGVGLFLSPWLLGFGAPTPNVPSQSAGVSGTFIGILSFSALYAFEVWEEWLILIVAVGALASPWIFNFGGLAMAAHLCAGALSLLLAMTRLGLWSRMLSRDSKFG</sequence>
<evidence type="ECO:0000256" key="1">
    <source>
        <dbReference type="SAM" id="Phobius"/>
    </source>
</evidence>
<keyword evidence="1" id="KW-1133">Transmembrane helix</keyword>
<evidence type="ECO:0000313" key="3">
    <source>
        <dbReference type="EMBL" id="ANW05516.1"/>
    </source>
</evidence>
<keyword evidence="1" id="KW-0812">Transmembrane</keyword>
<gene>
    <name evidence="3" type="ORF">LMTR13_12805</name>
</gene>
<dbReference type="EMBL" id="CP016428">
    <property type="protein sequence ID" value="ANW05516.1"/>
    <property type="molecule type" value="Genomic_DNA"/>
</dbReference>
<keyword evidence="1" id="KW-0472">Membrane</keyword>
<dbReference type="STRING" id="1274631.LMTR13_12805"/>
<proteinExistence type="predicted"/>
<protein>
    <recommendedName>
        <fullName evidence="2">SPW repeat-containing integral membrane domain-containing protein</fullName>
    </recommendedName>
</protein>
<feature type="domain" description="SPW repeat-containing integral membrane" evidence="2">
    <location>
        <begin position="1"/>
        <end position="89"/>
    </location>
</feature>
<organism evidence="3 4">
    <name type="scientific">Bradyrhizobium icense</name>
    <dbReference type="NCBI Taxonomy" id="1274631"/>
    <lineage>
        <taxon>Bacteria</taxon>
        <taxon>Pseudomonadati</taxon>
        <taxon>Pseudomonadota</taxon>
        <taxon>Alphaproteobacteria</taxon>
        <taxon>Hyphomicrobiales</taxon>
        <taxon>Nitrobacteraceae</taxon>
        <taxon>Bradyrhizobium</taxon>
    </lineage>
</organism>
<evidence type="ECO:0000313" key="4">
    <source>
        <dbReference type="Proteomes" id="UP000092839"/>
    </source>
</evidence>